<evidence type="ECO:0000256" key="1">
    <source>
        <dbReference type="ARBA" id="ARBA00022801"/>
    </source>
</evidence>
<dbReference type="AlphaFoldDB" id="A0A953IC35"/>
<dbReference type="EMBL" id="PIUK01000024">
    <property type="protein sequence ID" value="MBY6275425.1"/>
    <property type="molecule type" value="Genomic_DNA"/>
</dbReference>
<dbReference type="InterPro" id="IPR011659">
    <property type="entry name" value="WD40"/>
</dbReference>
<protein>
    <submittedName>
        <fullName evidence="5">Peptidase</fullName>
    </submittedName>
</protein>
<gene>
    <name evidence="5" type="ORF">CWE10_04270</name>
</gene>
<feature type="region of interest" description="Disordered" evidence="3">
    <location>
        <begin position="291"/>
        <end position="315"/>
    </location>
</feature>
<dbReference type="PANTHER" id="PTHR42776:SF27">
    <property type="entry name" value="DIPEPTIDYL PEPTIDASE FAMILY MEMBER 6"/>
    <property type="match status" value="1"/>
</dbReference>
<dbReference type="InterPro" id="IPR001375">
    <property type="entry name" value="Peptidase_S9_cat"/>
</dbReference>
<comment type="caution">
    <text evidence="5">The sequence shown here is derived from an EMBL/GenBank/DDBJ whole genome shotgun (WGS) entry which is preliminary data.</text>
</comment>
<evidence type="ECO:0000313" key="5">
    <source>
        <dbReference type="EMBL" id="MBY6275425.1"/>
    </source>
</evidence>
<evidence type="ECO:0000256" key="2">
    <source>
        <dbReference type="ARBA" id="ARBA00022825"/>
    </source>
</evidence>
<sequence length="771" mass="85446">MPREELALGPGRGAGMTLREGRPGSGQGGGGRPPKKKREFPSKEEAPLPAPKRRLIPEDLYRFVTVSDPQISPDGEVVAFVRTHIDPESKEPRSRIWLAPAAGGDPVPFTQGPKSDTSPRWSPDGRTLAFVSDRGGDRQIWLIDRHGGEARQLTQMRHGASDPVWSPDGRYIAFTSAVGPEDRRELLTRAKTDADKKAEEKKAKDEARTFTIMRWRSDAAGIRPERWQQIWVVPVPRHGEPMPKPVQVTWGNYDHGGATWSPDGRYIAFGANRTEDESLRLRDIFITPVPGEDSPAARASVAPPEPGAAEPGEEEAKALAEQLRKAAEEAEAAFRPRNVTGGIGAFRAARFSPDGKTLAVIGHQNEYQNATLPRIYLYPVEGGEPRILDHRDLEIGNSVGADVRPAGPGVEVTWSPDGGRICVPVVHRGACAVYTFPVSGDPPQLLVGGEREIYGGTFDRSGRRLAFAAGSISEIGDIYVHDLTAGEERRLTAVNAALFAEIEWPEVEELNFKARDGWDLHGWVMKPVGFEEGKKYPLVLEIHGGPHTCYGHAFYQEMQLLAAAGYGVLFINPRGSTGYGQAFVDAVRGDYGNRDYHDLMDAVDHALTFGWVDEKRLAVTGGSYGGFMTNWIVTQTDRFAAAITHRSISNWVSFSGTPDFGPFFNQIQHKVEDPWSPEGVQALWRISPLAYVKNVKTPICIMHSEFDYRCPIEQAEQFYMAIKFYGQAPTELVRHPRSNHDLTRQGPPVLRVDRFHKILRWFGKYCPPNEG</sequence>
<feature type="region of interest" description="Disordered" evidence="3">
    <location>
        <begin position="88"/>
        <end position="124"/>
    </location>
</feature>
<feature type="region of interest" description="Disordered" evidence="3">
    <location>
        <begin position="1"/>
        <end position="53"/>
    </location>
</feature>
<dbReference type="SUPFAM" id="SSF53474">
    <property type="entry name" value="alpha/beta-Hydrolases"/>
    <property type="match status" value="1"/>
</dbReference>
<feature type="domain" description="Peptidase S9 prolyl oligopeptidase catalytic" evidence="4">
    <location>
        <begin position="554"/>
        <end position="765"/>
    </location>
</feature>
<dbReference type="InterPro" id="IPR029058">
    <property type="entry name" value="AB_hydrolase_fold"/>
</dbReference>
<dbReference type="PANTHER" id="PTHR42776">
    <property type="entry name" value="SERINE PEPTIDASE S9 FAMILY MEMBER"/>
    <property type="match status" value="1"/>
</dbReference>
<keyword evidence="2" id="KW-0720">Serine protease</keyword>
<dbReference type="Gene3D" id="3.40.50.1820">
    <property type="entry name" value="alpha/beta hydrolase"/>
    <property type="match status" value="1"/>
</dbReference>
<feature type="compositionally biased region" description="Gly residues" evidence="3">
    <location>
        <begin position="23"/>
        <end position="32"/>
    </location>
</feature>
<accession>A0A953IC35</accession>
<evidence type="ECO:0000313" key="6">
    <source>
        <dbReference type="Proteomes" id="UP000732377"/>
    </source>
</evidence>
<dbReference type="Proteomes" id="UP000732377">
    <property type="component" value="Unassembled WGS sequence"/>
</dbReference>
<dbReference type="Pfam" id="PF07676">
    <property type="entry name" value="PD40"/>
    <property type="match status" value="3"/>
</dbReference>
<dbReference type="InterPro" id="IPR011042">
    <property type="entry name" value="6-blade_b-propeller_TolB-like"/>
</dbReference>
<dbReference type="Pfam" id="PF00326">
    <property type="entry name" value="Peptidase_S9"/>
    <property type="match status" value="1"/>
</dbReference>
<dbReference type="GO" id="GO:0004252">
    <property type="term" value="F:serine-type endopeptidase activity"/>
    <property type="evidence" value="ECO:0007669"/>
    <property type="project" value="TreeGrafter"/>
</dbReference>
<name>A0A953IC35_SYMTR</name>
<dbReference type="Gene3D" id="2.120.10.30">
    <property type="entry name" value="TolB, C-terminal domain"/>
    <property type="match status" value="3"/>
</dbReference>
<keyword evidence="1" id="KW-0378">Hydrolase</keyword>
<proteinExistence type="predicted"/>
<reference evidence="5" key="1">
    <citation type="submission" date="2017-11" db="EMBL/GenBank/DDBJ databases">
        <title>Three new genomes from thermophilic consortium.</title>
        <authorList>
            <person name="Quaggio R."/>
            <person name="Amgarten D."/>
            <person name="Setubal J.C."/>
        </authorList>
    </citation>
    <scope>NUCLEOTIDE SEQUENCE</scope>
    <source>
        <strain evidence="5">ZCTH01-B2</strain>
    </source>
</reference>
<organism evidence="5 6">
    <name type="scientific">Symbiobacterium thermophilum</name>
    <dbReference type="NCBI Taxonomy" id="2734"/>
    <lineage>
        <taxon>Bacteria</taxon>
        <taxon>Bacillati</taxon>
        <taxon>Bacillota</taxon>
        <taxon>Clostridia</taxon>
        <taxon>Eubacteriales</taxon>
        <taxon>Symbiobacteriaceae</taxon>
        <taxon>Symbiobacterium</taxon>
    </lineage>
</organism>
<dbReference type="SUPFAM" id="SSF82171">
    <property type="entry name" value="DPP6 N-terminal domain-like"/>
    <property type="match status" value="1"/>
</dbReference>
<evidence type="ECO:0000259" key="4">
    <source>
        <dbReference type="Pfam" id="PF00326"/>
    </source>
</evidence>
<dbReference type="GO" id="GO:0006508">
    <property type="term" value="P:proteolysis"/>
    <property type="evidence" value="ECO:0007669"/>
    <property type="project" value="InterPro"/>
</dbReference>
<evidence type="ECO:0000256" key="3">
    <source>
        <dbReference type="SAM" id="MobiDB-lite"/>
    </source>
</evidence>
<keyword evidence="2" id="KW-0645">Protease</keyword>